<name>A0AAN6PWU2_9PEZI</name>
<dbReference type="EMBL" id="MU863649">
    <property type="protein sequence ID" value="KAK4099420.1"/>
    <property type="molecule type" value="Genomic_DNA"/>
</dbReference>
<feature type="transmembrane region" description="Helical" evidence="1">
    <location>
        <begin position="12"/>
        <end position="37"/>
    </location>
</feature>
<comment type="caution">
    <text evidence="2">The sequence shown here is derived from an EMBL/GenBank/DDBJ whole genome shotgun (WGS) entry which is preliminary data.</text>
</comment>
<reference evidence="2" key="1">
    <citation type="journal article" date="2023" name="Mol. Phylogenet. Evol.">
        <title>Genome-scale phylogeny and comparative genomics of the fungal order Sordariales.</title>
        <authorList>
            <person name="Hensen N."/>
            <person name="Bonometti L."/>
            <person name="Westerberg I."/>
            <person name="Brannstrom I.O."/>
            <person name="Guillou S."/>
            <person name="Cros-Aarteil S."/>
            <person name="Calhoun S."/>
            <person name="Haridas S."/>
            <person name="Kuo A."/>
            <person name="Mondo S."/>
            <person name="Pangilinan J."/>
            <person name="Riley R."/>
            <person name="LaButti K."/>
            <person name="Andreopoulos B."/>
            <person name="Lipzen A."/>
            <person name="Chen C."/>
            <person name="Yan M."/>
            <person name="Daum C."/>
            <person name="Ng V."/>
            <person name="Clum A."/>
            <person name="Steindorff A."/>
            <person name="Ohm R.A."/>
            <person name="Martin F."/>
            <person name="Silar P."/>
            <person name="Natvig D.O."/>
            <person name="Lalanne C."/>
            <person name="Gautier V."/>
            <person name="Ament-Velasquez S.L."/>
            <person name="Kruys A."/>
            <person name="Hutchinson M.I."/>
            <person name="Powell A.J."/>
            <person name="Barry K."/>
            <person name="Miller A.N."/>
            <person name="Grigoriev I.V."/>
            <person name="Debuchy R."/>
            <person name="Gladieux P."/>
            <person name="Hiltunen Thoren M."/>
            <person name="Johannesson H."/>
        </authorList>
    </citation>
    <scope>NUCLEOTIDE SEQUENCE</scope>
    <source>
        <strain evidence="2">CBS 757.83</strain>
    </source>
</reference>
<reference evidence="2" key="2">
    <citation type="submission" date="2023-05" db="EMBL/GenBank/DDBJ databases">
        <authorList>
            <consortium name="Lawrence Berkeley National Laboratory"/>
            <person name="Steindorff A."/>
            <person name="Hensen N."/>
            <person name="Bonometti L."/>
            <person name="Westerberg I."/>
            <person name="Brannstrom I.O."/>
            <person name="Guillou S."/>
            <person name="Cros-Aarteil S."/>
            <person name="Calhoun S."/>
            <person name="Haridas S."/>
            <person name="Kuo A."/>
            <person name="Mondo S."/>
            <person name="Pangilinan J."/>
            <person name="Riley R."/>
            <person name="Labutti K."/>
            <person name="Andreopoulos B."/>
            <person name="Lipzen A."/>
            <person name="Chen C."/>
            <person name="Yanf M."/>
            <person name="Daum C."/>
            <person name="Ng V."/>
            <person name="Clum A."/>
            <person name="Ohm R."/>
            <person name="Martin F."/>
            <person name="Silar P."/>
            <person name="Natvig D."/>
            <person name="Lalanne C."/>
            <person name="Gautier V."/>
            <person name="Ament-Velasquez S.L."/>
            <person name="Kruys A."/>
            <person name="Hutchinson M.I."/>
            <person name="Powell A.J."/>
            <person name="Barry K."/>
            <person name="Miller A.N."/>
            <person name="Grigoriev I.V."/>
            <person name="Debuchy R."/>
            <person name="Gladieux P."/>
            <person name="Thoren M.H."/>
            <person name="Johannesson H."/>
        </authorList>
    </citation>
    <scope>NUCLEOTIDE SEQUENCE</scope>
    <source>
        <strain evidence="2">CBS 757.83</strain>
    </source>
</reference>
<organism evidence="2 3">
    <name type="scientific">Parathielavia hyrcaniae</name>
    <dbReference type="NCBI Taxonomy" id="113614"/>
    <lineage>
        <taxon>Eukaryota</taxon>
        <taxon>Fungi</taxon>
        <taxon>Dikarya</taxon>
        <taxon>Ascomycota</taxon>
        <taxon>Pezizomycotina</taxon>
        <taxon>Sordariomycetes</taxon>
        <taxon>Sordariomycetidae</taxon>
        <taxon>Sordariales</taxon>
        <taxon>Chaetomiaceae</taxon>
        <taxon>Parathielavia</taxon>
    </lineage>
</organism>
<evidence type="ECO:0000256" key="1">
    <source>
        <dbReference type="SAM" id="Phobius"/>
    </source>
</evidence>
<evidence type="ECO:0000313" key="2">
    <source>
        <dbReference type="EMBL" id="KAK4099420.1"/>
    </source>
</evidence>
<protein>
    <submittedName>
        <fullName evidence="2">Uncharacterized protein</fullName>
    </submittedName>
</protein>
<keyword evidence="1" id="KW-0472">Membrane</keyword>
<sequence>MLTSHTVRWHSWCLVVVSVFVSVSILAASSVIGRLLLAREPLAKRHLPILPRQAEP</sequence>
<keyword evidence="3" id="KW-1185">Reference proteome</keyword>
<accession>A0AAN6PWU2</accession>
<dbReference type="AlphaFoldDB" id="A0AAN6PWU2"/>
<evidence type="ECO:0000313" key="3">
    <source>
        <dbReference type="Proteomes" id="UP001305647"/>
    </source>
</evidence>
<dbReference type="Proteomes" id="UP001305647">
    <property type="component" value="Unassembled WGS sequence"/>
</dbReference>
<proteinExistence type="predicted"/>
<keyword evidence="1" id="KW-0812">Transmembrane</keyword>
<keyword evidence="1" id="KW-1133">Transmembrane helix</keyword>
<gene>
    <name evidence="2" type="ORF">N658DRAFT_163450</name>
</gene>